<feature type="compositionally biased region" description="Pro residues" evidence="1">
    <location>
        <begin position="100"/>
        <end position="112"/>
    </location>
</feature>
<reference evidence="2 3" key="1">
    <citation type="submission" date="2019-03" db="EMBL/GenBank/DDBJ databases">
        <title>Diversity of the mouse oral microbiome.</title>
        <authorList>
            <person name="Joseph S."/>
            <person name="Aduse-Opoku J."/>
            <person name="Curtis M."/>
            <person name="Wade W."/>
            <person name="Hashim A."/>
        </authorList>
    </citation>
    <scope>NUCLEOTIDE SEQUENCE [LARGE SCALE GENOMIC DNA]</scope>
    <source>
        <strain evidence="2 3">P1012</strain>
    </source>
</reference>
<dbReference type="RefSeq" id="WP_135112430.1">
    <property type="nucleotide sequence ID" value="NZ_JADGLL010000002.1"/>
</dbReference>
<evidence type="ECO:0000313" key="2">
    <source>
        <dbReference type="EMBL" id="TFU34339.1"/>
    </source>
</evidence>
<evidence type="ECO:0000313" key="3">
    <source>
        <dbReference type="Proteomes" id="UP000298358"/>
    </source>
</evidence>
<evidence type="ECO:0000256" key="1">
    <source>
        <dbReference type="SAM" id="MobiDB-lite"/>
    </source>
</evidence>
<keyword evidence="3" id="KW-1185">Reference proteome</keyword>
<dbReference type="OrthoDB" id="5076766at2"/>
<feature type="compositionally biased region" description="Basic and acidic residues" evidence="1">
    <location>
        <begin position="85"/>
        <end position="95"/>
    </location>
</feature>
<dbReference type="EMBL" id="SPQB01000002">
    <property type="protein sequence ID" value="TFU34339.1"/>
    <property type="molecule type" value="Genomic_DNA"/>
</dbReference>
<protein>
    <submittedName>
        <fullName evidence="2">Uncharacterized protein</fullName>
    </submittedName>
</protein>
<dbReference type="Proteomes" id="UP000298358">
    <property type="component" value="Unassembled WGS sequence"/>
</dbReference>
<accession>A0A4Y9FY91</accession>
<gene>
    <name evidence="2" type="ORF">E4U02_01405</name>
</gene>
<dbReference type="AlphaFoldDB" id="A0A4Y9FY91"/>
<organism evidence="2 3">
    <name type="scientific">Microbacterium paludicola</name>
    <dbReference type="NCBI Taxonomy" id="300019"/>
    <lineage>
        <taxon>Bacteria</taxon>
        <taxon>Bacillati</taxon>
        <taxon>Actinomycetota</taxon>
        <taxon>Actinomycetes</taxon>
        <taxon>Micrococcales</taxon>
        <taxon>Microbacteriaceae</taxon>
        <taxon>Microbacterium</taxon>
    </lineage>
</organism>
<proteinExistence type="predicted"/>
<comment type="caution">
    <text evidence="2">The sequence shown here is derived from an EMBL/GenBank/DDBJ whole genome shotgun (WGS) entry which is preliminary data.</text>
</comment>
<sequence length="112" mass="12569">MLEIVVSNIAPCTLPALAYGPQPIEWHSDAMPVWAWISWPHRPTERIEAFARGWNDRVVIVEWTAERGTVSTVVWRNAVTRRDAAARRLADDPGRRATAPKPPLPASPRPTL</sequence>
<feature type="region of interest" description="Disordered" evidence="1">
    <location>
        <begin position="85"/>
        <end position="112"/>
    </location>
</feature>
<name>A0A4Y9FY91_9MICO</name>